<dbReference type="InterPro" id="IPR036097">
    <property type="entry name" value="HisK_dim/P_sf"/>
</dbReference>
<dbReference type="FunFam" id="3.30.565.10:FF:000006">
    <property type="entry name" value="Sensor histidine kinase WalK"/>
    <property type="match status" value="1"/>
</dbReference>
<reference evidence="12 13" key="1">
    <citation type="submission" date="2016-12" db="EMBL/GenBank/DDBJ databases">
        <authorList>
            <person name="Song W.-J."/>
            <person name="Kurnit D.M."/>
        </authorList>
    </citation>
    <scope>NUCLEOTIDE SEQUENCE [LARGE SCALE GENOMIC DNA]</scope>
    <source>
        <strain evidence="12 13">DSM 30827</strain>
    </source>
</reference>
<evidence type="ECO:0000256" key="2">
    <source>
        <dbReference type="ARBA" id="ARBA00001968"/>
    </source>
</evidence>
<keyword evidence="5" id="KW-0597">Phosphoprotein</keyword>
<dbReference type="GO" id="GO:0004721">
    <property type="term" value="F:phosphoprotein phosphatase activity"/>
    <property type="evidence" value="ECO:0007669"/>
    <property type="project" value="TreeGrafter"/>
</dbReference>
<dbReference type="SMART" id="SM00387">
    <property type="entry name" value="HATPase_c"/>
    <property type="match status" value="1"/>
</dbReference>
<evidence type="ECO:0000259" key="11">
    <source>
        <dbReference type="PROSITE" id="PS50109"/>
    </source>
</evidence>
<dbReference type="KEGG" id="cgv:CGLAU_01290"/>
<keyword evidence="8" id="KW-0902">Two-component regulatory system</keyword>
<dbReference type="RefSeq" id="WP_095659124.1">
    <property type="nucleotide sequence ID" value="NZ_BAAAKB010000011.1"/>
</dbReference>
<dbReference type="GO" id="GO:0016036">
    <property type="term" value="P:cellular response to phosphate starvation"/>
    <property type="evidence" value="ECO:0007669"/>
    <property type="project" value="TreeGrafter"/>
</dbReference>
<feature type="domain" description="Histidine kinase" evidence="11">
    <location>
        <begin position="161"/>
        <end position="378"/>
    </location>
</feature>
<dbReference type="InterPro" id="IPR005467">
    <property type="entry name" value="His_kinase_dom"/>
</dbReference>
<comment type="subcellular location">
    <subcellularLocation>
        <location evidence="3">Cell membrane</location>
    </subcellularLocation>
</comment>
<evidence type="ECO:0000256" key="9">
    <source>
        <dbReference type="ARBA" id="ARBA00023136"/>
    </source>
</evidence>
<dbReference type="GO" id="GO:0005509">
    <property type="term" value="F:calcium ion binding"/>
    <property type="evidence" value="ECO:0007669"/>
    <property type="project" value="UniProtKB-ARBA"/>
</dbReference>
<dbReference type="SUPFAM" id="SSF55874">
    <property type="entry name" value="ATPase domain of HSP90 chaperone/DNA topoisomerase II/histidine kinase"/>
    <property type="match status" value="1"/>
</dbReference>
<accession>A0A1Q2HTT6</accession>
<protein>
    <recommendedName>
        <fullName evidence="10">Sensor-like histidine kinase SenX3</fullName>
        <ecNumber evidence="4">2.7.13.3</ecNumber>
    </recommendedName>
</protein>
<dbReference type="PROSITE" id="PS50109">
    <property type="entry name" value="HIS_KIN"/>
    <property type="match status" value="1"/>
</dbReference>
<evidence type="ECO:0000256" key="6">
    <source>
        <dbReference type="ARBA" id="ARBA00022679"/>
    </source>
</evidence>
<dbReference type="InterPro" id="IPR036890">
    <property type="entry name" value="HATPase_C_sf"/>
</dbReference>
<keyword evidence="7 12" id="KW-0418">Kinase</keyword>
<evidence type="ECO:0000256" key="1">
    <source>
        <dbReference type="ARBA" id="ARBA00000085"/>
    </source>
</evidence>
<gene>
    <name evidence="12" type="primary">senX3</name>
    <name evidence="12" type="ORF">CGLAU_01290</name>
</gene>
<dbReference type="InterPro" id="IPR003594">
    <property type="entry name" value="HATPase_dom"/>
</dbReference>
<dbReference type="InterPro" id="IPR004358">
    <property type="entry name" value="Sig_transdc_His_kin-like_C"/>
</dbReference>
<dbReference type="Gene3D" id="1.10.287.130">
    <property type="match status" value="1"/>
</dbReference>
<proteinExistence type="predicted"/>
<evidence type="ECO:0000256" key="4">
    <source>
        <dbReference type="ARBA" id="ARBA00012438"/>
    </source>
</evidence>
<dbReference type="InterPro" id="IPR050351">
    <property type="entry name" value="BphY/WalK/GraS-like"/>
</dbReference>
<dbReference type="Pfam" id="PF00512">
    <property type="entry name" value="HisKA"/>
    <property type="match status" value="1"/>
</dbReference>
<evidence type="ECO:0000256" key="8">
    <source>
        <dbReference type="ARBA" id="ARBA00023012"/>
    </source>
</evidence>
<organism evidence="12 13">
    <name type="scientific">Corynebacterium glaucum</name>
    <dbReference type="NCBI Taxonomy" id="187491"/>
    <lineage>
        <taxon>Bacteria</taxon>
        <taxon>Bacillati</taxon>
        <taxon>Actinomycetota</taxon>
        <taxon>Actinomycetes</taxon>
        <taxon>Mycobacteriales</taxon>
        <taxon>Corynebacteriaceae</taxon>
        <taxon>Corynebacterium</taxon>
    </lineage>
</organism>
<sequence length="389" mass="42783">MSPFLAFLLGVVVTALAVWAYNRIARWRDRNREHLTEDESRVNTVSQLLNLAVQGSPTGIAIMNRSGRVLMSNSRAHDMSIVHDRSINPEVWDTAQLAFDDLETHTIDLDLPRRATGSRIRNVSVVVKPLALTHNAYVIAYATDESENVRMESARRDFVANVSHELKTPVGGMSLLAEALLQDPSDEVMVEHFGEKLLKESHRMGDMIADLISLSKLQGAEALPEMSPVRIDDVIDEAMTRNQVTADNREITLTRSPATGIEVVGDQSLLTAAVSNLVSNAINYSPNGQPVSISQKVVREDVVLVRVTDRGIGIAPEDQKRVFERFYRVDKARSRSTGGTGLGLAIVKHVVANHGGNIKLWSRPGTGSTFTIELPIYQPASTPAAHRKD</sequence>
<dbReference type="EMBL" id="CP019688">
    <property type="protein sequence ID" value="AQQ14249.1"/>
    <property type="molecule type" value="Genomic_DNA"/>
</dbReference>
<dbReference type="Pfam" id="PF02518">
    <property type="entry name" value="HATPase_c"/>
    <property type="match status" value="1"/>
</dbReference>
<dbReference type="SUPFAM" id="SSF47384">
    <property type="entry name" value="Homodimeric domain of signal transducing histidine kinase"/>
    <property type="match status" value="1"/>
</dbReference>
<comment type="catalytic activity">
    <reaction evidence="1">
        <text>ATP + protein L-histidine = ADP + protein N-phospho-L-histidine.</text>
        <dbReference type="EC" id="2.7.13.3"/>
    </reaction>
</comment>
<dbReference type="EC" id="2.7.13.3" evidence="4"/>
<dbReference type="PANTHER" id="PTHR45453:SF1">
    <property type="entry name" value="PHOSPHATE REGULON SENSOR PROTEIN PHOR"/>
    <property type="match status" value="1"/>
</dbReference>
<dbReference type="GO" id="GO:0005886">
    <property type="term" value="C:plasma membrane"/>
    <property type="evidence" value="ECO:0007669"/>
    <property type="project" value="UniProtKB-SubCell"/>
</dbReference>
<keyword evidence="9" id="KW-0472">Membrane</keyword>
<dbReference type="AlphaFoldDB" id="A0A1Q2HTT6"/>
<dbReference type="CDD" id="cd00082">
    <property type="entry name" value="HisKA"/>
    <property type="match status" value="1"/>
</dbReference>
<keyword evidence="13" id="KW-1185">Reference proteome</keyword>
<keyword evidence="6 12" id="KW-0808">Transferase</keyword>
<name>A0A1Q2HTT6_9CORY</name>
<dbReference type="CDD" id="cd00075">
    <property type="entry name" value="HATPase"/>
    <property type="match status" value="1"/>
</dbReference>
<dbReference type="GO" id="GO:0000155">
    <property type="term" value="F:phosphorelay sensor kinase activity"/>
    <property type="evidence" value="ECO:0007669"/>
    <property type="project" value="InterPro"/>
</dbReference>
<comment type="cofactor">
    <cofactor evidence="2">
        <name>a divalent metal cation</name>
        <dbReference type="ChEBI" id="CHEBI:60240"/>
    </cofactor>
</comment>
<evidence type="ECO:0000256" key="3">
    <source>
        <dbReference type="ARBA" id="ARBA00004236"/>
    </source>
</evidence>
<evidence type="ECO:0000256" key="5">
    <source>
        <dbReference type="ARBA" id="ARBA00022553"/>
    </source>
</evidence>
<dbReference type="Gene3D" id="3.30.565.10">
    <property type="entry name" value="Histidine kinase-like ATPase, C-terminal domain"/>
    <property type="match status" value="1"/>
</dbReference>
<evidence type="ECO:0000256" key="10">
    <source>
        <dbReference type="ARBA" id="ARBA00039401"/>
    </source>
</evidence>
<dbReference type="PRINTS" id="PR00344">
    <property type="entry name" value="BCTRLSENSOR"/>
</dbReference>
<evidence type="ECO:0000313" key="13">
    <source>
        <dbReference type="Proteomes" id="UP000217209"/>
    </source>
</evidence>
<dbReference type="PANTHER" id="PTHR45453">
    <property type="entry name" value="PHOSPHATE REGULON SENSOR PROTEIN PHOR"/>
    <property type="match status" value="1"/>
</dbReference>
<dbReference type="OrthoDB" id="9813151at2"/>
<evidence type="ECO:0000256" key="7">
    <source>
        <dbReference type="ARBA" id="ARBA00022777"/>
    </source>
</evidence>
<evidence type="ECO:0000313" key="12">
    <source>
        <dbReference type="EMBL" id="AQQ14249.1"/>
    </source>
</evidence>
<dbReference type="SMART" id="SM00388">
    <property type="entry name" value="HisKA"/>
    <property type="match status" value="1"/>
</dbReference>
<dbReference type="FunFam" id="1.10.287.130:FF:000001">
    <property type="entry name" value="Two-component sensor histidine kinase"/>
    <property type="match status" value="1"/>
</dbReference>
<dbReference type="InterPro" id="IPR003661">
    <property type="entry name" value="HisK_dim/P_dom"/>
</dbReference>
<dbReference type="Proteomes" id="UP000217209">
    <property type="component" value="Chromosome"/>
</dbReference>